<proteinExistence type="predicted"/>
<dbReference type="AlphaFoldDB" id="A0A4R3HUH5"/>
<comment type="caution">
    <text evidence="1">The sequence shown here is derived from an EMBL/GenBank/DDBJ whole genome shotgun (WGS) entry which is preliminary data.</text>
</comment>
<keyword evidence="2" id="KW-1185">Reference proteome</keyword>
<dbReference type="OrthoDB" id="729638at2"/>
<gene>
    <name evidence="1" type="ORF">BCF53_12320</name>
</gene>
<evidence type="ECO:0000313" key="1">
    <source>
        <dbReference type="EMBL" id="TCS36698.1"/>
    </source>
</evidence>
<accession>A0A4R3HUH5</accession>
<dbReference type="RefSeq" id="WP_132703735.1">
    <property type="nucleotide sequence ID" value="NZ_SLZR01000023.1"/>
</dbReference>
<evidence type="ECO:0000313" key="2">
    <source>
        <dbReference type="Proteomes" id="UP000295793"/>
    </source>
</evidence>
<organism evidence="1 2">
    <name type="scientific">Reinekea marinisedimentorum</name>
    <dbReference type="NCBI Taxonomy" id="230495"/>
    <lineage>
        <taxon>Bacteria</taxon>
        <taxon>Pseudomonadati</taxon>
        <taxon>Pseudomonadota</taxon>
        <taxon>Gammaproteobacteria</taxon>
        <taxon>Oceanospirillales</taxon>
        <taxon>Saccharospirillaceae</taxon>
        <taxon>Reinekea</taxon>
    </lineage>
</organism>
<sequence length="451" mass="51464">MHLLVIGMDEIVINKYMPLIESRIHSGDLNGYSIIDLESQKRNISNSIDSLSIKPSLEFFFSDDEFTVQNNFFNEDLTATAINQITALYGELKVYIATEVRAHEGYLLYCIQNDIQTLTEKPLIAPFSSGRFDCTGLKYNYKELIDTISKFSSPERHSVMTLSRYHEIYNFNALNSIRDLMINNDAPISSLHFRHAGGVHNRLREYSEREDHPYKYGYGMVMHGGYHYLDLVTQFLELNKLLIDEELELAVRSFSAHPIDQSARIAKSSSKAVNDEEPLIDESLNEMGETDIVCSYKLMKKKSRKIVTIGTVSLEQTTPSIRTWGDFPEGQYNKNGRTSSVDVEVQLSVLHSMNIKCYDVPVLQGKNIDRIDARADILQRSNCEITKHKSPVTLDTYTGLFHSDSNKSLMNHWLEGKEHLSTIGKHKNVNLFSYAMLESANNDGKEVRFTL</sequence>
<name>A0A4R3HUH5_9GAMM</name>
<protein>
    <submittedName>
        <fullName evidence="1">Uncharacterized protein</fullName>
    </submittedName>
</protein>
<reference evidence="1 2" key="1">
    <citation type="submission" date="2019-03" db="EMBL/GenBank/DDBJ databases">
        <title>Genomic Encyclopedia of Archaeal and Bacterial Type Strains, Phase II (KMG-II): from individual species to whole genera.</title>
        <authorList>
            <person name="Goeker M."/>
        </authorList>
    </citation>
    <scope>NUCLEOTIDE SEQUENCE [LARGE SCALE GENOMIC DNA]</scope>
    <source>
        <strain evidence="1 2">DSM 15388</strain>
    </source>
</reference>
<dbReference type="Proteomes" id="UP000295793">
    <property type="component" value="Unassembled WGS sequence"/>
</dbReference>
<dbReference type="EMBL" id="SLZR01000023">
    <property type="protein sequence ID" value="TCS36698.1"/>
    <property type="molecule type" value="Genomic_DNA"/>
</dbReference>